<dbReference type="Proteomes" id="UP001159428">
    <property type="component" value="Unassembled WGS sequence"/>
</dbReference>
<feature type="region of interest" description="Disordered" evidence="1">
    <location>
        <begin position="175"/>
        <end position="276"/>
    </location>
</feature>
<evidence type="ECO:0000313" key="3">
    <source>
        <dbReference type="Proteomes" id="UP001159428"/>
    </source>
</evidence>
<proteinExistence type="predicted"/>
<evidence type="ECO:0000256" key="1">
    <source>
        <dbReference type="SAM" id="MobiDB-lite"/>
    </source>
</evidence>
<feature type="compositionally biased region" description="Low complexity" evidence="1">
    <location>
        <begin position="252"/>
        <end position="267"/>
    </location>
</feature>
<dbReference type="AlphaFoldDB" id="A0AAU9WMH3"/>
<sequence length="351" mass="39975">MASNTPRSFHLFNCDNLCKLSEVEALLKAVKGKIPFKILHIKTHEFRREQIEEIFVSKISNLGKMDYAVFVVHAAEACLSFSDDSGYGKIYGALKERTGSGEKVLIVISGDKNYKSKSEEDQFFLSQWAKDNISPQFRNELVDGRKSFIFSWNQKHRPIHEKALLHYFDPNKNGQKFAVSQTDPAATSAPPRGPSVSLSHHFDLQQEDLKRSEPESADQERSLVKQNGKRGQSQRRGRKSWSRSEEDGGRQTSDATESESTVSSENSGRGDSRPILKLQTRLRHGKISYDSADVETWDQTWRPPHSEVVKLEREWGSTPEAYLKIFADENGTMCRAEVIPRSSLWDYCWPS</sequence>
<dbReference type="EMBL" id="CALNXJ010000017">
    <property type="protein sequence ID" value="CAH3119369.1"/>
    <property type="molecule type" value="Genomic_DNA"/>
</dbReference>
<gene>
    <name evidence="2" type="ORF">PMEA_00008261</name>
</gene>
<comment type="caution">
    <text evidence="2">The sequence shown here is derived from an EMBL/GenBank/DDBJ whole genome shotgun (WGS) entry which is preliminary data.</text>
</comment>
<keyword evidence="3" id="KW-1185">Reference proteome</keyword>
<protein>
    <submittedName>
        <fullName evidence="2">Uncharacterized protein</fullName>
    </submittedName>
</protein>
<name>A0AAU9WMH3_9CNID</name>
<feature type="compositionally biased region" description="Basic and acidic residues" evidence="1">
    <location>
        <begin position="200"/>
        <end position="223"/>
    </location>
</feature>
<organism evidence="2 3">
    <name type="scientific">Pocillopora meandrina</name>
    <dbReference type="NCBI Taxonomy" id="46732"/>
    <lineage>
        <taxon>Eukaryota</taxon>
        <taxon>Metazoa</taxon>
        <taxon>Cnidaria</taxon>
        <taxon>Anthozoa</taxon>
        <taxon>Hexacorallia</taxon>
        <taxon>Scleractinia</taxon>
        <taxon>Astrocoeniina</taxon>
        <taxon>Pocilloporidae</taxon>
        <taxon>Pocillopora</taxon>
    </lineage>
</organism>
<evidence type="ECO:0000313" key="2">
    <source>
        <dbReference type="EMBL" id="CAH3119369.1"/>
    </source>
</evidence>
<feature type="compositionally biased region" description="Basic residues" evidence="1">
    <location>
        <begin position="232"/>
        <end position="241"/>
    </location>
</feature>
<reference evidence="2 3" key="1">
    <citation type="submission" date="2022-05" db="EMBL/GenBank/DDBJ databases">
        <authorList>
            <consortium name="Genoscope - CEA"/>
            <person name="William W."/>
        </authorList>
    </citation>
    <scope>NUCLEOTIDE SEQUENCE [LARGE SCALE GENOMIC DNA]</scope>
</reference>
<feature type="compositionally biased region" description="Polar residues" evidence="1">
    <location>
        <begin position="175"/>
        <end position="185"/>
    </location>
</feature>
<accession>A0AAU9WMH3</accession>